<evidence type="ECO:0000313" key="3">
    <source>
        <dbReference type="EMBL" id="KKA20879.1"/>
    </source>
</evidence>
<accession>A0A0F4YRK5</accession>
<feature type="region of interest" description="Disordered" evidence="1">
    <location>
        <begin position="31"/>
        <end position="63"/>
    </location>
</feature>
<dbReference type="PANTHER" id="PTHR42791:SF14">
    <property type="entry name" value="N-ACETYLTRANSFERASE DOMAIN-CONTAINING PROTEIN"/>
    <property type="match status" value="1"/>
</dbReference>
<organism evidence="3 4">
    <name type="scientific">Rasamsonia emersonii (strain ATCC 16479 / CBS 393.64 / IMI 116815)</name>
    <dbReference type="NCBI Taxonomy" id="1408163"/>
    <lineage>
        <taxon>Eukaryota</taxon>
        <taxon>Fungi</taxon>
        <taxon>Dikarya</taxon>
        <taxon>Ascomycota</taxon>
        <taxon>Pezizomycotina</taxon>
        <taxon>Eurotiomycetes</taxon>
        <taxon>Eurotiomycetidae</taxon>
        <taxon>Eurotiales</taxon>
        <taxon>Trichocomaceae</taxon>
        <taxon>Rasamsonia</taxon>
    </lineage>
</organism>
<feature type="compositionally biased region" description="Low complexity" evidence="1">
    <location>
        <begin position="514"/>
        <end position="528"/>
    </location>
</feature>
<feature type="region of interest" description="Disordered" evidence="1">
    <location>
        <begin position="265"/>
        <end position="286"/>
    </location>
</feature>
<dbReference type="Gene3D" id="3.40.630.30">
    <property type="match status" value="1"/>
</dbReference>
<dbReference type="Pfam" id="PF13508">
    <property type="entry name" value="Acetyltransf_7"/>
    <property type="match status" value="1"/>
</dbReference>
<dbReference type="AlphaFoldDB" id="A0A0F4YRK5"/>
<evidence type="ECO:0000313" key="4">
    <source>
        <dbReference type="Proteomes" id="UP000053958"/>
    </source>
</evidence>
<dbReference type="GeneID" id="25317440"/>
<protein>
    <recommendedName>
        <fullName evidence="2">N-acetyltransferase domain-containing protein</fullName>
    </recommendedName>
</protein>
<dbReference type="InterPro" id="IPR000182">
    <property type="entry name" value="GNAT_dom"/>
</dbReference>
<feature type="compositionally biased region" description="Basic and acidic residues" evidence="1">
    <location>
        <begin position="335"/>
        <end position="347"/>
    </location>
</feature>
<feature type="region of interest" description="Disordered" evidence="1">
    <location>
        <begin position="305"/>
        <end position="371"/>
    </location>
</feature>
<dbReference type="STRING" id="1408163.A0A0F4YRK5"/>
<comment type="caution">
    <text evidence="3">The sequence shown here is derived from an EMBL/GenBank/DDBJ whole genome shotgun (WGS) entry which is preliminary data.</text>
</comment>
<dbReference type="OrthoDB" id="2832510at2759"/>
<dbReference type="PROSITE" id="PS51186">
    <property type="entry name" value="GNAT"/>
    <property type="match status" value="1"/>
</dbReference>
<feature type="compositionally biased region" description="Basic and acidic residues" evidence="1">
    <location>
        <begin position="552"/>
        <end position="581"/>
    </location>
</feature>
<feature type="domain" description="N-acetyltransferase" evidence="2">
    <location>
        <begin position="98"/>
        <end position="241"/>
    </location>
</feature>
<evidence type="ECO:0000259" key="2">
    <source>
        <dbReference type="PROSITE" id="PS51186"/>
    </source>
</evidence>
<dbReference type="GO" id="GO:0016747">
    <property type="term" value="F:acyltransferase activity, transferring groups other than amino-acyl groups"/>
    <property type="evidence" value="ECO:0007669"/>
    <property type="project" value="InterPro"/>
</dbReference>
<dbReference type="PANTHER" id="PTHR42791">
    <property type="entry name" value="GNAT FAMILY ACETYLTRANSFERASE"/>
    <property type="match status" value="1"/>
</dbReference>
<dbReference type="CDD" id="cd04301">
    <property type="entry name" value="NAT_SF"/>
    <property type="match status" value="1"/>
</dbReference>
<feature type="compositionally biased region" description="Basic and acidic residues" evidence="1">
    <location>
        <begin position="306"/>
        <end position="325"/>
    </location>
</feature>
<sequence>MAKSSPLQVTILPATEADCLALAQIESIAFNSSSSNSSNDANDSHPSSSSLGHVMFGPPSAEGQAFRAKDIGEKMRTDPTLKVWKAVVDVDKNDDEKEEEEEEQHKKIVAWAAWHFYCDPWPGQEWQDREWPGARNPQACNDFFGTIAQKRSQYMGGKRYALLEVLVTLPQYQNSGIGSRLIQTGLRLAEHDFGLVHAWLEASAEGYPLYRKFGFRDVDSIVMDLNKYGGTGSTRHPSVLPHDMIIISPRIMATTEKIIMPLSPLPKKSHQARPQQHAADHKRQPSSILRPVGVEQEIPCQQLHQPRVDQDPRGDGVQHAGDDVGRVGVGVVRVAHAEPDGDGDGRRQAVRQTQQPRQPAVASERDGGHARADAQSLEALVEDEHGVQRGELVANNAQVQPDDDRVEHDAEFQDQEGGDLLAEGPLCHGAVDLLRVPGGLLAVARGQRIRLLGCRRRKVMLMTAVVEVKDILDDDAAVVLLDDAVLGLDVQLCGKVHEEDDDDGGEHDGRNPRVVGPVAGHADAGVGADLTVGRVEQVDEGRGDDDAGAEVPGKEVDVDGDLERGNPLRDDGEESGRGGTD</sequence>
<dbReference type="RefSeq" id="XP_013327491.1">
    <property type="nucleotide sequence ID" value="XM_013472037.1"/>
</dbReference>
<feature type="compositionally biased region" description="Basic and acidic residues" evidence="1">
    <location>
        <begin position="536"/>
        <end position="545"/>
    </location>
</feature>
<proteinExistence type="predicted"/>
<dbReference type="Proteomes" id="UP000053958">
    <property type="component" value="Unassembled WGS sequence"/>
</dbReference>
<dbReference type="InterPro" id="IPR052523">
    <property type="entry name" value="Trichothecene_AcTrans"/>
</dbReference>
<dbReference type="EMBL" id="LASV01000222">
    <property type="protein sequence ID" value="KKA20879.1"/>
    <property type="molecule type" value="Genomic_DNA"/>
</dbReference>
<evidence type="ECO:0000256" key="1">
    <source>
        <dbReference type="SAM" id="MobiDB-lite"/>
    </source>
</evidence>
<feature type="region of interest" description="Disordered" evidence="1">
    <location>
        <begin position="497"/>
        <end position="581"/>
    </location>
</feature>
<keyword evidence="4" id="KW-1185">Reference proteome</keyword>
<feature type="compositionally biased region" description="Low complexity" evidence="1">
    <location>
        <begin position="31"/>
        <end position="50"/>
    </location>
</feature>
<dbReference type="InterPro" id="IPR016181">
    <property type="entry name" value="Acyl_CoA_acyltransferase"/>
</dbReference>
<reference evidence="3 4" key="1">
    <citation type="submission" date="2015-04" db="EMBL/GenBank/DDBJ databases">
        <authorList>
            <person name="Heijne W.H."/>
            <person name="Fedorova N.D."/>
            <person name="Nierman W.C."/>
            <person name="Vollebregt A.W."/>
            <person name="Zhao Z."/>
            <person name="Wu L."/>
            <person name="Kumar M."/>
            <person name="Stam H."/>
            <person name="van den Berg M.A."/>
            <person name="Pel H.J."/>
        </authorList>
    </citation>
    <scope>NUCLEOTIDE SEQUENCE [LARGE SCALE GENOMIC DNA]</scope>
    <source>
        <strain evidence="3 4">CBS 393.64</strain>
    </source>
</reference>
<name>A0A0F4YRK5_RASE3</name>
<dbReference type="SUPFAM" id="SSF55729">
    <property type="entry name" value="Acyl-CoA N-acyltransferases (Nat)"/>
    <property type="match status" value="1"/>
</dbReference>
<gene>
    <name evidence="3" type="ORF">T310_5095</name>
</gene>